<gene>
    <name evidence="2" type="ORF">DEJ47_28265</name>
</gene>
<organism evidence="2 3">
    <name type="scientific">Streptomyces venezuelae</name>
    <dbReference type="NCBI Taxonomy" id="54571"/>
    <lineage>
        <taxon>Bacteria</taxon>
        <taxon>Bacillati</taxon>
        <taxon>Actinomycetota</taxon>
        <taxon>Actinomycetes</taxon>
        <taxon>Kitasatosporales</taxon>
        <taxon>Streptomycetaceae</taxon>
        <taxon>Streptomyces</taxon>
    </lineage>
</organism>
<evidence type="ECO:0000313" key="2">
    <source>
        <dbReference type="EMBL" id="QES29821.1"/>
    </source>
</evidence>
<sequence>MTLAASGSLWAFRAASTLLLAARRSALACVVSEAGGIDAFASAIASATTPIQRDATSLYCPRYSVALADCVPHVRKASPPSPCQCRPFV</sequence>
<proteinExistence type="predicted"/>
<protein>
    <recommendedName>
        <fullName evidence="4">Secreted protein</fullName>
    </recommendedName>
</protein>
<dbReference type="EMBL" id="CP029193">
    <property type="protein sequence ID" value="QES29821.1"/>
    <property type="molecule type" value="Genomic_DNA"/>
</dbReference>
<feature type="signal peptide" evidence="1">
    <location>
        <begin position="1"/>
        <end position="28"/>
    </location>
</feature>
<feature type="chain" id="PRO_5038613758" description="Secreted protein" evidence="1">
    <location>
        <begin position="29"/>
        <end position="89"/>
    </location>
</feature>
<evidence type="ECO:0000313" key="3">
    <source>
        <dbReference type="Proteomes" id="UP000323046"/>
    </source>
</evidence>
<keyword evidence="1" id="KW-0732">Signal</keyword>
<accession>A0A5P2BL10</accession>
<dbReference type="Proteomes" id="UP000323046">
    <property type="component" value="Chromosome"/>
</dbReference>
<name>A0A5P2BL10_STRVZ</name>
<keyword evidence="3" id="KW-1185">Reference proteome</keyword>
<evidence type="ECO:0008006" key="4">
    <source>
        <dbReference type="Google" id="ProtNLM"/>
    </source>
</evidence>
<dbReference type="AlphaFoldDB" id="A0A5P2BL10"/>
<evidence type="ECO:0000256" key="1">
    <source>
        <dbReference type="SAM" id="SignalP"/>
    </source>
</evidence>
<reference evidence="2 3" key="1">
    <citation type="submission" date="2018-05" db="EMBL/GenBank/DDBJ databases">
        <title>Streptomyces venezuelae.</title>
        <authorList>
            <person name="Kim W."/>
            <person name="Lee N."/>
            <person name="Cho B.-K."/>
        </authorList>
    </citation>
    <scope>NUCLEOTIDE SEQUENCE [LARGE SCALE GENOMIC DNA]</scope>
    <source>
        <strain evidence="2 3">ATCC 14583</strain>
    </source>
</reference>